<accession>A0A2G9RK50</accession>
<evidence type="ECO:0000259" key="12">
    <source>
        <dbReference type="PROSITE" id="PS50157"/>
    </source>
</evidence>
<evidence type="ECO:0000256" key="4">
    <source>
        <dbReference type="ARBA" id="ARBA00022723"/>
    </source>
</evidence>
<keyword evidence="5" id="KW-0677">Repeat</keyword>
<evidence type="ECO:0000313" key="13">
    <source>
        <dbReference type="EMBL" id="PIO28279.1"/>
    </source>
</evidence>
<dbReference type="InterPro" id="IPR036236">
    <property type="entry name" value="Znf_C2H2_sf"/>
</dbReference>
<evidence type="ECO:0000256" key="8">
    <source>
        <dbReference type="ARBA" id="ARBA00023125"/>
    </source>
</evidence>
<dbReference type="Gene3D" id="6.10.140.140">
    <property type="match status" value="1"/>
</dbReference>
<comment type="subcellular location">
    <subcellularLocation>
        <location evidence="2">Nucleus</location>
    </subcellularLocation>
</comment>
<dbReference type="SUPFAM" id="SSF109640">
    <property type="entry name" value="KRAB domain (Kruppel-associated box)"/>
    <property type="match status" value="1"/>
</dbReference>
<keyword evidence="14" id="KW-1185">Reference proteome</keyword>
<reference evidence="14" key="1">
    <citation type="journal article" date="2017" name="Nat. Commun.">
        <title>The North American bullfrog draft genome provides insight into hormonal regulation of long noncoding RNA.</title>
        <authorList>
            <person name="Hammond S.A."/>
            <person name="Warren R.L."/>
            <person name="Vandervalk B.P."/>
            <person name="Kucuk E."/>
            <person name="Khan H."/>
            <person name="Gibb E.A."/>
            <person name="Pandoh P."/>
            <person name="Kirk H."/>
            <person name="Zhao Y."/>
            <person name="Jones M."/>
            <person name="Mungall A.J."/>
            <person name="Coope R."/>
            <person name="Pleasance S."/>
            <person name="Moore R.A."/>
            <person name="Holt R.A."/>
            <person name="Round J.M."/>
            <person name="Ohora S."/>
            <person name="Walle B.V."/>
            <person name="Veldhoen N."/>
            <person name="Helbing C.C."/>
            <person name="Birol I."/>
        </authorList>
    </citation>
    <scope>NUCLEOTIDE SEQUENCE [LARGE SCALE GENOMIC DNA]</scope>
</reference>
<feature type="domain" description="C2H2-type" evidence="12">
    <location>
        <begin position="15"/>
        <end position="38"/>
    </location>
</feature>
<keyword evidence="9" id="KW-0539">Nucleus</keyword>
<evidence type="ECO:0000256" key="3">
    <source>
        <dbReference type="ARBA" id="ARBA00006991"/>
    </source>
</evidence>
<evidence type="ECO:0000256" key="2">
    <source>
        <dbReference type="ARBA" id="ARBA00004123"/>
    </source>
</evidence>
<evidence type="ECO:0000256" key="10">
    <source>
        <dbReference type="PROSITE-ProRule" id="PRU00042"/>
    </source>
</evidence>
<dbReference type="SMART" id="SM00355">
    <property type="entry name" value="ZnF_C2H2"/>
    <property type="match status" value="3"/>
</dbReference>
<dbReference type="GO" id="GO:0000981">
    <property type="term" value="F:DNA-binding transcription factor activity, RNA polymerase II-specific"/>
    <property type="evidence" value="ECO:0007669"/>
    <property type="project" value="TreeGrafter"/>
</dbReference>
<dbReference type="GO" id="GO:0005634">
    <property type="term" value="C:nucleus"/>
    <property type="evidence" value="ECO:0007669"/>
    <property type="project" value="UniProtKB-SubCell"/>
</dbReference>
<gene>
    <name evidence="13" type="ORF">AB205_0204220</name>
</gene>
<protein>
    <recommendedName>
        <fullName evidence="12">C2H2-type domain-containing protein</fullName>
    </recommendedName>
</protein>
<feature type="region of interest" description="Disordered" evidence="11">
    <location>
        <begin position="118"/>
        <end position="140"/>
    </location>
</feature>
<dbReference type="FunFam" id="3.30.160.60:FF:000939">
    <property type="entry name" value="zinc finger protein 8 isoform X1"/>
    <property type="match status" value="1"/>
</dbReference>
<dbReference type="Pfam" id="PF01352">
    <property type="entry name" value="KRAB"/>
    <property type="match status" value="1"/>
</dbReference>
<dbReference type="FunFam" id="3.30.160.60:FF:000100">
    <property type="entry name" value="Zinc finger 45-like"/>
    <property type="match status" value="1"/>
</dbReference>
<dbReference type="Proteomes" id="UP000228934">
    <property type="component" value="Unassembled WGS sequence"/>
</dbReference>
<feature type="non-terminal residue" evidence="13">
    <location>
        <position position="1"/>
    </location>
</feature>
<evidence type="ECO:0000313" key="14">
    <source>
        <dbReference type="Proteomes" id="UP000228934"/>
    </source>
</evidence>
<feature type="domain" description="C2H2-type" evidence="12">
    <location>
        <begin position="65"/>
        <end position="87"/>
    </location>
</feature>
<comment type="function">
    <text evidence="1">May be involved in transcriptional regulation.</text>
</comment>
<dbReference type="FunFam" id="3.30.160.60:FF:000340">
    <property type="entry name" value="zinc finger protein 473 isoform X1"/>
    <property type="match status" value="1"/>
</dbReference>
<dbReference type="OrthoDB" id="6077919at2759"/>
<keyword evidence="6 10" id="KW-0863">Zinc-finger</keyword>
<dbReference type="InterPro" id="IPR013087">
    <property type="entry name" value="Znf_C2H2_type"/>
</dbReference>
<dbReference type="InterPro" id="IPR036051">
    <property type="entry name" value="KRAB_dom_sf"/>
</dbReference>
<dbReference type="InterPro" id="IPR001909">
    <property type="entry name" value="KRAB"/>
</dbReference>
<evidence type="ECO:0000256" key="9">
    <source>
        <dbReference type="ARBA" id="ARBA00023242"/>
    </source>
</evidence>
<proteinExistence type="inferred from homology"/>
<dbReference type="GO" id="GO:0008270">
    <property type="term" value="F:zinc ion binding"/>
    <property type="evidence" value="ECO:0007669"/>
    <property type="project" value="UniProtKB-KW"/>
</dbReference>
<feature type="domain" description="C2H2-type" evidence="12">
    <location>
        <begin position="91"/>
        <end position="118"/>
    </location>
</feature>
<evidence type="ECO:0000256" key="1">
    <source>
        <dbReference type="ARBA" id="ARBA00003767"/>
    </source>
</evidence>
<organism evidence="13 14">
    <name type="scientific">Aquarana catesbeiana</name>
    <name type="common">American bullfrog</name>
    <name type="synonym">Rana catesbeiana</name>
    <dbReference type="NCBI Taxonomy" id="8400"/>
    <lineage>
        <taxon>Eukaryota</taxon>
        <taxon>Metazoa</taxon>
        <taxon>Chordata</taxon>
        <taxon>Craniata</taxon>
        <taxon>Vertebrata</taxon>
        <taxon>Euteleostomi</taxon>
        <taxon>Amphibia</taxon>
        <taxon>Batrachia</taxon>
        <taxon>Anura</taxon>
        <taxon>Neobatrachia</taxon>
        <taxon>Ranoidea</taxon>
        <taxon>Ranidae</taxon>
        <taxon>Aquarana</taxon>
    </lineage>
</organism>
<dbReference type="GO" id="GO:0000978">
    <property type="term" value="F:RNA polymerase II cis-regulatory region sequence-specific DNA binding"/>
    <property type="evidence" value="ECO:0007669"/>
    <property type="project" value="TreeGrafter"/>
</dbReference>
<dbReference type="AlphaFoldDB" id="A0A2G9RK50"/>
<dbReference type="Gene3D" id="3.30.160.60">
    <property type="entry name" value="Classic Zinc Finger"/>
    <property type="match status" value="3"/>
</dbReference>
<dbReference type="Pfam" id="PF00096">
    <property type="entry name" value="zf-C2H2"/>
    <property type="match status" value="3"/>
</dbReference>
<evidence type="ECO:0000256" key="6">
    <source>
        <dbReference type="ARBA" id="ARBA00022771"/>
    </source>
</evidence>
<sequence>GYLRSEGVDTVEGSWSCLGCGKSFKTKPELHKHLRSHTRVTFTCLDCRKSFNEEINIFHKAECPYLCLECGKCFAEKNLLLTHQRIHMRFHQCPVCGKSFSEEKSLLYHQKMHKQEVKKTSGEYMTSSNLQKETPRHGSVPSSVCLIPERNNDNKILEVTKKIIDLLTGEVPIRCQDVTVYFSMEEWEYLEGHKDLYMDVTMENQQLPSCIKIPNNNLLTNEIMNHAMEIICLLTGENCIMVMKTSVNDNTKINRKHVSTRVKGKQSPTTVTLLPLLTLERNTKKKILEVSNKIIDLLTGEIVGNLLMTKANLL</sequence>
<dbReference type="PROSITE" id="PS50157">
    <property type="entry name" value="ZINC_FINGER_C2H2_2"/>
    <property type="match status" value="3"/>
</dbReference>
<comment type="similarity">
    <text evidence="3">Belongs to the krueppel C2H2-type zinc-finger protein family.</text>
</comment>
<feature type="compositionally biased region" description="Polar residues" evidence="11">
    <location>
        <begin position="123"/>
        <end position="132"/>
    </location>
</feature>
<dbReference type="PANTHER" id="PTHR23226:SF377">
    <property type="entry name" value="ZINC FINGER AND SCAN DOMAIN-CONTAINING PROTEIN 20"/>
    <property type="match status" value="1"/>
</dbReference>
<evidence type="ECO:0000256" key="7">
    <source>
        <dbReference type="ARBA" id="ARBA00022833"/>
    </source>
</evidence>
<evidence type="ECO:0000256" key="5">
    <source>
        <dbReference type="ARBA" id="ARBA00022737"/>
    </source>
</evidence>
<keyword evidence="4" id="KW-0479">Metal-binding</keyword>
<evidence type="ECO:0000256" key="11">
    <source>
        <dbReference type="SAM" id="MobiDB-lite"/>
    </source>
</evidence>
<keyword evidence="7" id="KW-0862">Zinc</keyword>
<keyword evidence="8" id="KW-0238">DNA-binding</keyword>
<name>A0A2G9RK50_AQUCT</name>
<dbReference type="EMBL" id="KV940869">
    <property type="protein sequence ID" value="PIO28279.1"/>
    <property type="molecule type" value="Genomic_DNA"/>
</dbReference>
<dbReference type="CDD" id="cd07765">
    <property type="entry name" value="KRAB_A-box"/>
    <property type="match status" value="1"/>
</dbReference>
<dbReference type="SUPFAM" id="SSF57667">
    <property type="entry name" value="beta-beta-alpha zinc fingers"/>
    <property type="match status" value="2"/>
</dbReference>
<dbReference type="PROSITE" id="PS00028">
    <property type="entry name" value="ZINC_FINGER_C2H2_1"/>
    <property type="match status" value="3"/>
</dbReference>
<dbReference type="PANTHER" id="PTHR23226">
    <property type="entry name" value="ZINC FINGER AND SCAN DOMAIN-CONTAINING"/>
    <property type="match status" value="1"/>
</dbReference>